<dbReference type="EMBL" id="ACEQ02000002">
    <property type="protein sequence ID" value="EEZ76765.1"/>
    <property type="molecule type" value="Genomic_DNA"/>
</dbReference>
<accession>D0W6S0</accession>
<dbReference type="AlphaFoldDB" id="D0W6S0"/>
<name>D0W6S0_NEILA</name>
<reference evidence="1 2" key="1">
    <citation type="submission" date="2009-10" db="EMBL/GenBank/DDBJ databases">
        <authorList>
            <person name="Weinstock G."/>
            <person name="Sodergren E."/>
            <person name="Clifton S."/>
            <person name="Fulton L."/>
            <person name="Fulton B."/>
            <person name="Courtney L."/>
            <person name="Fronick C."/>
            <person name="Harrison M."/>
            <person name="Strong C."/>
            <person name="Farmer C."/>
            <person name="Delahaunty K."/>
            <person name="Markovic C."/>
            <person name="Hall O."/>
            <person name="Minx P."/>
            <person name="Tomlinson C."/>
            <person name="Mitreva M."/>
            <person name="Nelson J."/>
            <person name="Hou S."/>
            <person name="Wollam A."/>
            <person name="Pepin K.H."/>
            <person name="Johnson M."/>
            <person name="Bhonagiri V."/>
            <person name="Nash W.E."/>
            <person name="Warren W."/>
            <person name="Chinwalla A."/>
            <person name="Mardis E.R."/>
            <person name="Wilson R.K."/>
        </authorList>
    </citation>
    <scope>NUCLEOTIDE SEQUENCE [LARGE SCALE GENOMIC DNA]</scope>
    <source>
        <strain evidence="1 2">ATCC 23970</strain>
    </source>
</reference>
<gene>
    <name evidence="1" type="ORF">NEILACOT_03211</name>
</gene>
<evidence type="ECO:0000313" key="1">
    <source>
        <dbReference type="EMBL" id="EEZ76765.1"/>
    </source>
</evidence>
<protein>
    <submittedName>
        <fullName evidence="1">Uncharacterized protein</fullName>
    </submittedName>
</protein>
<proteinExistence type="predicted"/>
<organism evidence="1 2">
    <name type="scientific">Neisseria lactamica ATCC 23970</name>
    <dbReference type="NCBI Taxonomy" id="546265"/>
    <lineage>
        <taxon>Bacteria</taxon>
        <taxon>Pseudomonadati</taxon>
        <taxon>Pseudomonadota</taxon>
        <taxon>Betaproteobacteria</taxon>
        <taxon>Neisseriales</taxon>
        <taxon>Neisseriaceae</taxon>
        <taxon>Neisseria</taxon>
    </lineage>
</organism>
<sequence length="46" mass="5240">MVIFLTGRCNSGNIQVYFVVLFVVFGNNSPRIAGGLSQKWHKERKK</sequence>
<evidence type="ECO:0000313" key="2">
    <source>
        <dbReference type="Proteomes" id="UP000003843"/>
    </source>
</evidence>
<dbReference type="Proteomes" id="UP000003843">
    <property type="component" value="Unassembled WGS sequence"/>
</dbReference>
<comment type="caution">
    <text evidence="1">The sequence shown here is derived from an EMBL/GenBank/DDBJ whole genome shotgun (WGS) entry which is preliminary data.</text>
</comment>